<evidence type="ECO:0000313" key="2">
    <source>
        <dbReference type="Proteomes" id="UP000076502"/>
    </source>
</evidence>
<keyword evidence="1" id="KW-0489">Methyltransferase</keyword>
<dbReference type="Gene3D" id="3.30.420.10">
    <property type="entry name" value="Ribonuclease H-like superfamily/Ribonuclease H"/>
    <property type="match status" value="1"/>
</dbReference>
<dbReference type="Proteomes" id="UP000076502">
    <property type="component" value="Unassembled WGS sequence"/>
</dbReference>
<keyword evidence="2" id="KW-1185">Reference proteome</keyword>
<name>A0A154PKS4_DUFNO</name>
<proteinExistence type="predicted"/>
<keyword evidence="1" id="KW-0808">Transferase</keyword>
<dbReference type="PANTHER" id="PTHR46060:SF1">
    <property type="entry name" value="MARINER MOS1 TRANSPOSASE-LIKE PROTEIN"/>
    <property type="match status" value="1"/>
</dbReference>
<evidence type="ECO:0000313" key="1">
    <source>
        <dbReference type="EMBL" id="KZC12074.1"/>
    </source>
</evidence>
<dbReference type="STRING" id="178035.A0A154PKS4"/>
<dbReference type="OrthoDB" id="10032414at2759"/>
<dbReference type="InterPro" id="IPR036397">
    <property type="entry name" value="RNaseH_sf"/>
</dbReference>
<accession>A0A154PKS4</accession>
<gene>
    <name evidence="1" type="ORF">WN55_03155</name>
</gene>
<dbReference type="EMBL" id="KQ434938">
    <property type="protein sequence ID" value="KZC12074.1"/>
    <property type="molecule type" value="Genomic_DNA"/>
</dbReference>
<protein>
    <submittedName>
        <fullName evidence="1">Histone-lysine N-methyltransferase SETMAR</fullName>
    </submittedName>
</protein>
<dbReference type="InterPro" id="IPR052709">
    <property type="entry name" value="Transposase-MT_Hybrid"/>
</dbReference>
<dbReference type="PANTHER" id="PTHR46060">
    <property type="entry name" value="MARINER MOS1 TRANSPOSASE-LIKE PROTEIN"/>
    <property type="match status" value="1"/>
</dbReference>
<dbReference type="GO" id="GO:0008168">
    <property type="term" value="F:methyltransferase activity"/>
    <property type="evidence" value="ECO:0007669"/>
    <property type="project" value="UniProtKB-KW"/>
</dbReference>
<organism evidence="1 2">
    <name type="scientific">Dufourea novaeangliae</name>
    <name type="common">Sweat bee</name>
    <dbReference type="NCBI Taxonomy" id="178035"/>
    <lineage>
        <taxon>Eukaryota</taxon>
        <taxon>Metazoa</taxon>
        <taxon>Ecdysozoa</taxon>
        <taxon>Arthropoda</taxon>
        <taxon>Hexapoda</taxon>
        <taxon>Insecta</taxon>
        <taxon>Pterygota</taxon>
        <taxon>Neoptera</taxon>
        <taxon>Endopterygota</taxon>
        <taxon>Hymenoptera</taxon>
        <taxon>Apocrita</taxon>
        <taxon>Aculeata</taxon>
        <taxon>Apoidea</taxon>
        <taxon>Anthophila</taxon>
        <taxon>Halictidae</taxon>
        <taxon>Rophitinae</taxon>
        <taxon>Dufourea</taxon>
    </lineage>
</organism>
<dbReference type="GO" id="GO:0003676">
    <property type="term" value="F:nucleic acid binding"/>
    <property type="evidence" value="ECO:0007669"/>
    <property type="project" value="InterPro"/>
</dbReference>
<dbReference type="GO" id="GO:0032259">
    <property type="term" value="P:methylation"/>
    <property type="evidence" value="ECO:0007669"/>
    <property type="project" value="UniProtKB-KW"/>
</dbReference>
<dbReference type="AlphaFoldDB" id="A0A154PKS4"/>
<sequence length="113" mass="13281">MKQSGLVNRHGVILLHDYARPHVSKSVLTKLKELDFETLPYLAYSPDLSPPDFHFFRHLSHFLQEKLFSNESEVESTFEEFLTPCSTEFHRTGINNLVLRWQKCFDAEGDYFD</sequence>
<reference evidence="1 2" key="1">
    <citation type="submission" date="2015-07" db="EMBL/GenBank/DDBJ databases">
        <title>The genome of Dufourea novaeangliae.</title>
        <authorList>
            <person name="Pan H."/>
            <person name="Kapheim K."/>
        </authorList>
    </citation>
    <scope>NUCLEOTIDE SEQUENCE [LARGE SCALE GENOMIC DNA]</scope>
    <source>
        <strain evidence="1">0120121106</strain>
        <tissue evidence="1">Whole body</tissue>
    </source>
</reference>